<accession>A0ABY6DJI2</accession>
<reference evidence="1" key="1">
    <citation type="submission" date="2022-10" db="EMBL/GenBank/DDBJ databases">
        <title>Chitiniphilus purpureus sp. nov., a novel chitin-degrading bacterium isolated from crawfish pond sediment.</title>
        <authorList>
            <person name="Li K."/>
        </authorList>
    </citation>
    <scope>NUCLEOTIDE SEQUENCE</scope>
    <source>
        <strain evidence="1">CD1</strain>
    </source>
</reference>
<name>A0ABY6DJI2_9NEIS</name>
<dbReference type="Proteomes" id="UP001061302">
    <property type="component" value="Chromosome"/>
</dbReference>
<keyword evidence="2" id="KW-1185">Reference proteome</keyword>
<organism evidence="1 2">
    <name type="scientific">Chitiniphilus purpureus</name>
    <dbReference type="NCBI Taxonomy" id="2981137"/>
    <lineage>
        <taxon>Bacteria</taxon>
        <taxon>Pseudomonadati</taxon>
        <taxon>Pseudomonadota</taxon>
        <taxon>Betaproteobacteria</taxon>
        <taxon>Neisseriales</taxon>
        <taxon>Chitinibacteraceae</taxon>
        <taxon>Chitiniphilus</taxon>
    </lineage>
</organism>
<proteinExistence type="predicted"/>
<evidence type="ECO:0000313" key="2">
    <source>
        <dbReference type="Proteomes" id="UP001061302"/>
    </source>
</evidence>
<sequence>MFSTGGRRLIIRGDAGSVPISPKMATNLANQGWRWSSHVHPGFDSGVLRSSIGDRAVLDAMGGNQGAIFNSLGQRRLFTPAGDSLNGWTPW</sequence>
<gene>
    <name evidence="1" type="ORF">N8I74_14500</name>
</gene>
<dbReference type="RefSeq" id="WP_263123819.1">
    <property type="nucleotide sequence ID" value="NZ_CP106753.1"/>
</dbReference>
<dbReference type="EMBL" id="CP106753">
    <property type="protein sequence ID" value="UXY14519.1"/>
    <property type="molecule type" value="Genomic_DNA"/>
</dbReference>
<evidence type="ECO:0000313" key="1">
    <source>
        <dbReference type="EMBL" id="UXY14519.1"/>
    </source>
</evidence>
<protein>
    <submittedName>
        <fullName evidence="1">Uncharacterized protein</fullName>
    </submittedName>
</protein>